<accession>D8LE39</accession>
<feature type="compositionally biased region" description="Low complexity" evidence="1">
    <location>
        <begin position="804"/>
        <end position="820"/>
    </location>
</feature>
<evidence type="ECO:0000256" key="1">
    <source>
        <dbReference type="SAM" id="MobiDB-lite"/>
    </source>
</evidence>
<feature type="region of interest" description="Disordered" evidence="1">
    <location>
        <begin position="186"/>
        <end position="240"/>
    </location>
</feature>
<feature type="region of interest" description="Disordered" evidence="1">
    <location>
        <begin position="722"/>
        <end position="835"/>
    </location>
</feature>
<feature type="region of interest" description="Disordered" evidence="1">
    <location>
        <begin position="1011"/>
        <end position="1033"/>
    </location>
</feature>
<dbReference type="EMBL" id="FN649728">
    <property type="protein sequence ID" value="CBN78556.1"/>
    <property type="molecule type" value="Genomic_DNA"/>
</dbReference>
<dbReference type="AlphaFoldDB" id="D8LE39"/>
<name>D8LE39_ECTSI</name>
<feature type="region of interest" description="Disordered" evidence="1">
    <location>
        <begin position="325"/>
        <end position="445"/>
    </location>
</feature>
<keyword evidence="3" id="KW-1185">Reference proteome</keyword>
<reference evidence="2 3" key="1">
    <citation type="journal article" date="2010" name="Nature">
        <title>The Ectocarpus genome and the independent evolution of multicellularity in brown algae.</title>
        <authorList>
            <person name="Cock J.M."/>
            <person name="Sterck L."/>
            <person name="Rouze P."/>
            <person name="Scornet D."/>
            <person name="Allen A.E."/>
            <person name="Amoutzias G."/>
            <person name="Anthouard V."/>
            <person name="Artiguenave F."/>
            <person name="Aury J.M."/>
            <person name="Badger J.H."/>
            <person name="Beszteri B."/>
            <person name="Billiau K."/>
            <person name="Bonnet E."/>
            <person name="Bothwell J.H."/>
            <person name="Bowler C."/>
            <person name="Boyen C."/>
            <person name="Brownlee C."/>
            <person name="Carrano C.J."/>
            <person name="Charrier B."/>
            <person name="Cho G.Y."/>
            <person name="Coelho S.M."/>
            <person name="Collen J."/>
            <person name="Corre E."/>
            <person name="Da Silva C."/>
            <person name="Delage L."/>
            <person name="Delaroque N."/>
            <person name="Dittami S.M."/>
            <person name="Doulbeau S."/>
            <person name="Elias M."/>
            <person name="Farnham G."/>
            <person name="Gachon C.M."/>
            <person name="Gschloessl B."/>
            <person name="Heesch S."/>
            <person name="Jabbari K."/>
            <person name="Jubin C."/>
            <person name="Kawai H."/>
            <person name="Kimura K."/>
            <person name="Kloareg B."/>
            <person name="Kupper F.C."/>
            <person name="Lang D."/>
            <person name="Le Bail A."/>
            <person name="Leblanc C."/>
            <person name="Lerouge P."/>
            <person name="Lohr M."/>
            <person name="Lopez P.J."/>
            <person name="Martens C."/>
            <person name="Maumus F."/>
            <person name="Michel G."/>
            <person name="Miranda-Saavedra D."/>
            <person name="Morales J."/>
            <person name="Moreau H."/>
            <person name="Motomura T."/>
            <person name="Nagasato C."/>
            <person name="Napoli C.A."/>
            <person name="Nelson D.R."/>
            <person name="Nyvall-Collen P."/>
            <person name="Peters A.F."/>
            <person name="Pommier C."/>
            <person name="Potin P."/>
            <person name="Poulain J."/>
            <person name="Quesneville H."/>
            <person name="Read B."/>
            <person name="Rensing S.A."/>
            <person name="Ritter A."/>
            <person name="Rousvoal S."/>
            <person name="Samanta M."/>
            <person name="Samson G."/>
            <person name="Schroeder D.C."/>
            <person name="Segurens B."/>
            <person name="Strittmatter M."/>
            <person name="Tonon T."/>
            <person name="Tregear J.W."/>
            <person name="Valentin K."/>
            <person name="von Dassow P."/>
            <person name="Yamagishi T."/>
            <person name="Van de Peer Y."/>
            <person name="Wincker P."/>
        </authorList>
    </citation>
    <scope>NUCLEOTIDE SEQUENCE [LARGE SCALE GENOMIC DNA]</scope>
    <source>
        <strain evidence="3">Ec32 / CCAP1310/4</strain>
    </source>
</reference>
<protein>
    <recommendedName>
        <fullName evidence="4">IQ calmodulin-binding motif family protein</fullName>
    </recommendedName>
</protein>
<feature type="compositionally biased region" description="Basic and acidic residues" evidence="1">
    <location>
        <begin position="388"/>
        <end position="409"/>
    </location>
</feature>
<evidence type="ECO:0008006" key="4">
    <source>
        <dbReference type="Google" id="ProtNLM"/>
    </source>
</evidence>
<dbReference type="EMBL" id="FN647931">
    <property type="protein sequence ID" value="CBN78556.1"/>
    <property type="molecule type" value="Genomic_DNA"/>
</dbReference>
<dbReference type="InParanoid" id="D8LE39"/>
<feature type="compositionally biased region" description="Low complexity" evidence="1">
    <location>
        <begin position="769"/>
        <end position="784"/>
    </location>
</feature>
<feature type="compositionally biased region" description="Polar residues" evidence="1">
    <location>
        <begin position="733"/>
        <end position="751"/>
    </location>
</feature>
<feature type="compositionally biased region" description="Basic and acidic residues" evidence="1">
    <location>
        <begin position="431"/>
        <end position="440"/>
    </location>
</feature>
<feature type="compositionally biased region" description="Basic and acidic residues" evidence="1">
    <location>
        <begin position="1012"/>
        <end position="1029"/>
    </location>
</feature>
<dbReference type="OrthoDB" id="70249at2759"/>
<gene>
    <name evidence="2" type="ORF">Esi_0129_0064</name>
</gene>
<dbReference type="Proteomes" id="UP000002630">
    <property type="component" value="Linkage Group LG03"/>
</dbReference>
<organism evidence="2 3">
    <name type="scientific">Ectocarpus siliculosus</name>
    <name type="common">Brown alga</name>
    <name type="synonym">Conferva siliculosa</name>
    <dbReference type="NCBI Taxonomy" id="2880"/>
    <lineage>
        <taxon>Eukaryota</taxon>
        <taxon>Sar</taxon>
        <taxon>Stramenopiles</taxon>
        <taxon>Ochrophyta</taxon>
        <taxon>PX clade</taxon>
        <taxon>Phaeophyceae</taxon>
        <taxon>Ectocarpales</taxon>
        <taxon>Ectocarpaceae</taxon>
        <taxon>Ectocarpus</taxon>
    </lineage>
</organism>
<proteinExistence type="predicted"/>
<evidence type="ECO:0000313" key="3">
    <source>
        <dbReference type="Proteomes" id="UP000002630"/>
    </source>
</evidence>
<feature type="compositionally biased region" description="Basic and acidic residues" evidence="1">
    <location>
        <begin position="224"/>
        <end position="234"/>
    </location>
</feature>
<evidence type="ECO:0000313" key="2">
    <source>
        <dbReference type="EMBL" id="CBN78556.1"/>
    </source>
</evidence>
<sequence>MDISWGRRDVIHAVEGAQKMKTCHKAKIRKERDARSLLGQDVRPRTSEPRSLIVTLKRLIRRLRRRCGKLQELLRWEAKFRWHYGKSPPEVAVCSTRSTRKTLLSEQQELRVVLAHLRAMSFDTVKAVSEWRTTFLGSGKPGYRRMHPSESALVRSNGMTRFLESPAEFQEHDHDIGIVYRGDEEGHLQGNKQRHSQREHPGLIDASPEGQQAGLKRRSSAAESMHHHEPHDVRDEDDDNALTRSITVPRPFVGKNDSNPAPVFLWKGHNYLTKLAHDLEFLDDADESAPVSAWLGFSVRDNPFLIPPNGLNVCEDLRRQREERREEAAVRRRQQQQHQRSGGTGNGQRRLSRSRSRSRANSDDDDDDKHRRTSASGDVSAPLPRGQSKQEREQGRDPDSDIKGRDARPKPMVLTPQQQSAPPMADADANDEGRQRKSESATENVVTTSPLLLVTDDQRDGVDGGGGIFVTEGVARSAFSTAAAAEGSLRSASTSVESPLFPPGLGYSDDENTIPHQLSTDEEEELQWAGGGRLDLPIVPKLHESVRSKALAAAQVLRSEAASEQALTSSARAILSNARRTEGILHTPEKDCSFRMESLAERSVREGLRGALVDRHVGATRLKWSPSLLKSSSCVMMGMSPCCREEERPPFVRSVSTAPARGGGRPGLAVICSGAAAARGRAGAARLGHRRALAAFGSRGGGGGSSRGGVRVSVDGHREATDGAIAGAGKGSSDPSRCTQSVPRDGNNTNNRNEKGKRAPLPSSRSQCLESGTGSETSTTRLGGTNEGTADTTAVSAAPPGDRSTTSSSLQASSSTMSARARAKALAVRPTARRRPFCRNGGGRVIIPDPGVSPDVRRRAAARIQAALLALCARRYVRGLRDDRDRAVRLIWRNWRRCRAKADMRTARRLRRAEGLRRVAEERSRNRAAHVVQTFFRDVKYRRERDRHEMSLRGDPGALASQLREETAAIAVQVHVRRLIASKRVRGVRHTRRAQAQARIALAVRHRAARIQQREREQREEQEQRERTGGGDQDVSYYLEMATMRTKPLSLQPDEAATRIQAWRRGVYYRRVAGVAAAQAARRVRTRPFLSPSGAGYARRAS</sequence>
<dbReference type="PROSITE" id="PS50096">
    <property type="entry name" value="IQ"/>
    <property type="match status" value="1"/>
</dbReference>